<evidence type="ECO:0000256" key="5">
    <source>
        <dbReference type="ARBA" id="ARBA00022741"/>
    </source>
</evidence>
<evidence type="ECO:0000256" key="3">
    <source>
        <dbReference type="ARBA" id="ARBA00022553"/>
    </source>
</evidence>
<dbReference type="AlphaFoldDB" id="A0A1N7SXB6"/>
<dbReference type="Gene3D" id="3.40.50.12780">
    <property type="entry name" value="N-terminal domain of ligase-like"/>
    <property type="match status" value="1"/>
</dbReference>
<dbReference type="OrthoDB" id="9766486at2"/>
<dbReference type="InterPro" id="IPR006162">
    <property type="entry name" value="Ppantetheine_attach_site"/>
</dbReference>
<dbReference type="Pfam" id="PF00975">
    <property type="entry name" value="Thioesterase"/>
    <property type="match status" value="1"/>
</dbReference>
<dbReference type="InterPro" id="IPR045851">
    <property type="entry name" value="AMP-bd_C_sf"/>
</dbReference>
<dbReference type="Gene3D" id="1.10.1200.10">
    <property type="entry name" value="ACP-like"/>
    <property type="match status" value="1"/>
</dbReference>
<dbReference type="InterPro" id="IPR029058">
    <property type="entry name" value="AB_hydrolase_fold"/>
</dbReference>
<evidence type="ECO:0000256" key="6">
    <source>
        <dbReference type="ARBA" id="ARBA00022840"/>
    </source>
</evidence>
<dbReference type="EMBL" id="CYGY02000166">
    <property type="protein sequence ID" value="SIT52022.1"/>
    <property type="molecule type" value="Genomic_DNA"/>
</dbReference>
<dbReference type="RefSeq" id="WP_087740339.1">
    <property type="nucleotide sequence ID" value="NZ_CYGY02000166.1"/>
</dbReference>
<dbReference type="InterPro" id="IPR036736">
    <property type="entry name" value="ACP-like_sf"/>
</dbReference>
<feature type="region of interest" description="Disordered" evidence="7">
    <location>
        <begin position="663"/>
        <end position="682"/>
    </location>
</feature>
<keyword evidence="3" id="KW-0597">Phosphoprotein</keyword>
<comment type="caution">
    <text evidence="9">The sequence shown here is derived from an EMBL/GenBank/DDBJ whole genome shotgun (WGS) entry which is preliminary data.</text>
</comment>
<dbReference type="Gene3D" id="3.40.50.1820">
    <property type="entry name" value="alpha/beta hydrolase"/>
    <property type="match status" value="1"/>
</dbReference>
<organism evidence="9 10">
    <name type="scientific">Paraburkholderia piptadeniae</name>
    <dbReference type="NCBI Taxonomy" id="1701573"/>
    <lineage>
        <taxon>Bacteria</taxon>
        <taxon>Pseudomonadati</taxon>
        <taxon>Pseudomonadota</taxon>
        <taxon>Betaproteobacteria</taxon>
        <taxon>Burkholderiales</taxon>
        <taxon>Burkholderiaceae</taxon>
        <taxon>Paraburkholderia</taxon>
    </lineage>
</organism>
<dbReference type="Pfam" id="PF00501">
    <property type="entry name" value="AMP-binding"/>
    <property type="match status" value="1"/>
</dbReference>
<dbReference type="Proteomes" id="UP000195569">
    <property type="component" value="Unassembled WGS sequence"/>
</dbReference>
<evidence type="ECO:0000256" key="4">
    <source>
        <dbReference type="ARBA" id="ARBA00022598"/>
    </source>
</evidence>
<dbReference type="InterPro" id="IPR042099">
    <property type="entry name" value="ANL_N_sf"/>
</dbReference>
<protein>
    <submittedName>
        <fullName evidence="9">Acetoacetyl-CoA synthetase</fullName>
    </submittedName>
</protein>
<comment type="similarity">
    <text evidence="1">Belongs to the ATP-dependent AMP-binding enzyme family.</text>
</comment>
<evidence type="ECO:0000256" key="2">
    <source>
        <dbReference type="ARBA" id="ARBA00022450"/>
    </source>
</evidence>
<evidence type="ECO:0000313" key="10">
    <source>
        <dbReference type="Proteomes" id="UP000195569"/>
    </source>
</evidence>
<dbReference type="GO" id="GO:0031177">
    <property type="term" value="F:phosphopantetheine binding"/>
    <property type="evidence" value="ECO:0007669"/>
    <property type="project" value="InterPro"/>
</dbReference>
<dbReference type="InterPro" id="IPR020845">
    <property type="entry name" value="AMP-binding_CS"/>
</dbReference>
<dbReference type="PROSITE" id="PS00012">
    <property type="entry name" value="PHOSPHOPANTETHEINE"/>
    <property type="match status" value="1"/>
</dbReference>
<sequence>MILGEGTSDVRTSVDPTAVYCPSHERIAASGVTAFIEALRGHTGEALQDYAALHAFSVREFRTFWRLFVEWARGLDYAGELEPVCVGDVCEHAEFFPRVELNYADNLLNFNVAPATAPALTARHADGSQTRLTRKELRERVARLAAALEQNGLRRGDRVAAVMRNDERAIIVALAVTAIGATLSTAAPEMGGDGLVNRFGQLSPKWLFAHVSLPNASNGKILSEGIAQLASSVESLERLIVLEDGLDVPCRLRVDSYSGLMEGGDGDAFVWRRFPFNHPLFIMFSSGTTGKPKCIVHGAGGSLVEHLKEHRLHSDLGPQDKLYFHTSCSWMMWNWQLSALASGVEIVVYDGPISSADTLWQMVADERVTVFGTSPAYLQMSSETGIEPGRQFDLSALRALMSTGAVLFDAQFRWVLEHVKPLQIQSISGGTDILGCFVLGNPNLPVWLGEAQCRSLGLDVQAWDAGGPVADVGELVCANPFPSRPLGFFGDADGSRFHAAYFGANPGVWTHGDQIEFSRHGGARLHGRSDGVLNVHGVKVGPGEIYRVLSDVGGIREAVVVERRTRENDDARAYDRRIVLFVVLEEGVMLTGALIARIRYELVHRNSRAHVPDVILPVDALPVTHSGKLSDSAVRSAVNGLPVGNTAALRNPECLDAIRNHPGLSVDPPGARPNESPWAGETAGDAGETLEVCLTRVWERLFGFAPISCGDNFFDLGGDSLLGTALAAEVSHATGHKMTLAMLLAAPTIAELAARIQGATGDAPSRILLPIRDGTGVPIFWVHSLAGTVIECRRVINAMKTARPIYGLHAKGLDGDEEPLDCVRKMAECYIRELRSIQPHGPYTLIGYSFGGLVAYEMARQLHRSGEPIGLLCLLDTHVHDRCLPWQDRLQYQTRYAARQWRMFREVSPAQRSRFILRKLAGAADKIRLRLGRAAHQPMPEHAHMPVALMRMREAMRVAMTTYRLPRYDGGPVNFVRSALTVGDLCDPLPAWRRVARGGFEIWKAGGSHVEMILGRNAEPLAATLDRVLLDASAGRSGDLDFGAMPQGGVNA</sequence>
<dbReference type="InterPro" id="IPR020806">
    <property type="entry name" value="PKS_PP-bd"/>
</dbReference>
<dbReference type="NCBIfam" id="TIGR01217">
    <property type="entry name" value="ac_ac_CoA_syn"/>
    <property type="match status" value="1"/>
</dbReference>
<dbReference type="PANTHER" id="PTHR42921:SF1">
    <property type="entry name" value="ACETOACETYL-COA SYNTHETASE"/>
    <property type="match status" value="1"/>
</dbReference>
<keyword evidence="6" id="KW-0067">ATP-binding</keyword>
<dbReference type="InterPro" id="IPR001031">
    <property type="entry name" value="Thioesterase"/>
</dbReference>
<dbReference type="PROSITE" id="PS50075">
    <property type="entry name" value="CARRIER"/>
    <property type="match status" value="1"/>
</dbReference>
<dbReference type="SUPFAM" id="SSF47336">
    <property type="entry name" value="ACP-like"/>
    <property type="match status" value="1"/>
</dbReference>
<dbReference type="InterPro" id="IPR009081">
    <property type="entry name" value="PP-bd_ACP"/>
</dbReference>
<evidence type="ECO:0000259" key="8">
    <source>
        <dbReference type="PROSITE" id="PS50075"/>
    </source>
</evidence>
<keyword evidence="5" id="KW-0547">Nucleotide-binding</keyword>
<keyword evidence="2" id="KW-0596">Phosphopantetheine</keyword>
<dbReference type="SMART" id="SM00823">
    <property type="entry name" value="PKS_PP"/>
    <property type="match status" value="1"/>
</dbReference>
<name>A0A1N7SXB6_9BURK</name>
<gene>
    <name evidence="9" type="ORF">BN2476_1660002</name>
</gene>
<dbReference type="InterPro" id="IPR005914">
    <property type="entry name" value="Acac_CoA_synth"/>
</dbReference>
<dbReference type="InterPro" id="IPR000873">
    <property type="entry name" value="AMP-dep_synth/lig_dom"/>
</dbReference>
<reference evidence="9" key="1">
    <citation type="submission" date="2016-12" db="EMBL/GenBank/DDBJ databases">
        <authorList>
            <person name="Moulin L."/>
        </authorList>
    </citation>
    <scope>NUCLEOTIDE SEQUENCE [LARGE SCALE GENOMIC DNA]</scope>
    <source>
        <strain evidence="9">STM 7183</strain>
    </source>
</reference>
<dbReference type="NCBIfam" id="NF002937">
    <property type="entry name" value="PRK03584.1"/>
    <property type="match status" value="1"/>
</dbReference>
<proteinExistence type="inferred from homology"/>
<dbReference type="GO" id="GO:0006629">
    <property type="term" value="P:lipid metabolic process"/>
    <property type="evidence" value="ECO:0007669"/>
    <property type="project" value="InterPro"/>
</dbReference>
<dbReference type="SUPFAM" id="SSF53474">
    <property type="entry name" value="alpha/beta-Hydrolases"/>
    <property type="match status" value="1"/>
</dbReference>
<keyword evidence="10" id="KW-1185">Reference proteome</keyword>
<accession>A0A1N7SXB6</accession>
<dbReference type="PROSITE" id="PS00455">
    <property type="entry name" value="AMP_BINDING"/>
    <property type="match status" value="1"/>
</dbReference>
<dbReference type="PANTHER" id="PTHR42921">
    <property type="entry name" value="ACETOACETYL-COA SYNTHETASE"/>
    <property type="match status" value="1"/>
</dbReference>
<dbReference type="GO" id="GO:0030729">
    <property type="term" value="F:acetoacetate-CoA ligase activity"/>
    <property type="evidence" value="ECO:0007669"/>
    <property type="project" value="InterPro"/>
</dbReference>
<evidence type="ECO:0000256" key="7">
    <source>
        <dbReference type="SAM" id="MobiDB-lite"/>
    </source>
</evidence>
<dbReference type="Pfam" id="PF00550">
    <property type="entry name" value="PP-binding"/>
    <property type="match status" value="1"/>
</dbReference>
<dbReference type="GO" id="GO:0005524">
    <property type="term" value="F:ATP binding"/>
    <property type="evidence" value="ECO:0007669"/>
    <property type="project" value="UniProtKB-KW"/>
</dbReference>
<dbReference type="SUPFAM" id="SSF56801">
    <property type="entry name" value="Acetyl-CoA synthetase-like"/>
    <property type="match status" value="1"/>
</dbReference>
<feature type="domain" description="Carrier" evidence="8">
    <location>
        <begin position="685"/>
        <end position="760"/>
    </location>
</feature>
<evidence type="ECO:0000313" key="9">
    <source>
        <dbReference type="EMBL" id="SIT52022.1"/>
    </source>
</evidence>
<dbReference type="Gene3D" id="3.30.300.30">
    <property type="match status" value="1"/>
</dbReference>
<keyword evidence="4" id="KW-0436">Ligase</keyword>
<evidence type="ECO:0000256" key="1">
    <source>
        <dbReference type="ARBA" id="ARBA00006432"/>
    </source>
</evidence>